<accession>A0A8T2MG69</accession>
<organism evidence="7 8">
    <name type="scientific">Astyanax mexicanus</name>
    <name type="common">Blind cave fish</name>
    <name type="synonym">Astyanax fasciatus mexicanus</name>
    <dbReference type="NCBI Taxonomy" id="7994"/>
    <lineage>
        <taxon>Eukaryota</taxon>
        <taxon>Metazoa</taxon>
        <taxon>Chordata</taxon>
        <taxon>Craniata</taxon>
        <taxon>Vertebrata</taxon>
        <taxon>Euteleostomi</taxon>
        <taxon>Actinopterygii</taxon>
        <taxon>Neopterygii</taxon>
        <taxon>Teleostei</taxon>
        <taxon>Ostariophysi</taxon>
        <taxon>Characiformes</taxon>
        <taxon>Characoidei</taxon>
        <taxon>Acestrorhamphidae</taxon>
        <taxon>Acestrorhamphinae</taxon>
        <taxon>Astyanax</taxon>
    </lineage>
</organism>
<dbReference type="AlphaFoldDB" id="A0A8T2MG69"/>
<dbReference type="PANTHER" id="PTHR16675">
    <property type="entry name" value="MHC CLASS I-RELATED"/>
    <property type="match status" value="1"/>
</dbReference>
<feature type="region of interest" description="Disordered" evidence="3">
    <location>
        <begin position="315"/>
        <end position="344"/>
    </location>
</feature>
<gene>
    <name evidence="7" type="primary">MR1</name>
    <name evidence="7" type="ORF">AMEX_G782</name>
</gene>
<dbReference type="InterPro" id="IPR011162">
    <property type="entry name" value="MHC_I/II-like_Ag-recog"/>
</dbReference>
<keyword evidence="1" id="KW-0325">Glycoprotein</keyword>
<evidence type="ECO:0000256" key="3">
    <source>
        <dbReference type="SAM" id="MobiDB-lite"/>
    </source>
</evidence>
<evidence type="ECO:0000259" key="5">
    <source>
        <dbReference type="Pfam" id="PF00129"/>
    </source>
</evidence>
<dbReference type="SUPFAM" id="SSF54452">
    <property type="entry name" value="MHC antigen-recognition domain"/>
    <property type="match status" value="1"/>
</dbReference>
<dbReference type="InterPro" id="IPR003597">
    <property type="entry name" value="Ig_C1-set"/>
</dbReference>
<dbReference type="SUPFAM" id="SSF48726">
    <property type="entry name" value="Immunoglobulin"/>
    <property type="match status" value="1"/>
</dbReference>
<name>A0A8T2MG69_ASTMX</name>
<dbReference type="GO" id="GO:0006955">
    <property type="term" value="P:immune response"/>
    <property type="evidence" value="ECO:0007669"/>
    <property type="project" value="TreeGrafter"/>
</dbReference>
<feature type="domain" description="Immunoglobulin C1-set" evidence="6">
    <location>
        <begin position="212"/>
        <end position="291"/>
    </location>
</feature>
<dbReference type="Gene3D" id="2.60.40.10">
    <property type="entry name" value="Immunoglobulins"/>
    <property type="match status" value="1"/>
</dbReference>
<dbReference type="InterPro" id="IPR001039">
    <property type="entry name" value="MHC_I_a_a1/a2"/>
</dbReference>
<comment type="caution">
    <text evidence="7">The sequence shown here is derived from an EMBL/GenBank/DDBJ whole genome shotgun (WGS) entry which is preliminary data.</text>
</comment>
<dbReference type="Gene3D" id="3.30.500.10">
    <property type="entry name" value="MHC class I-like antigen recognition-like"/>
    <property type="match status" value="1"/>
</dbReference>
<reference evidence="7 8" key="1">
    <citation type="submission" date="2021-07" db="EMBL/GenBank/DDBJ databases">
        <authorList>
            <person name="Imarazene B."/>
            <person name="Zahm M."/>
            <person name="Klopp C."/>
            <person name="Cabau C."/>
            <person name="Beille S."/>
            <person name="Jouanno E."/>
            <person name="Castinel A."/>
            <person name="Lluch J."/>
            <person name="Gil L."/>
            <person name="Kuchtly C."/>
            <person name="Lopez Roques C."/>
            <person name="Donnadieu C."/>
            <person name="Parrinello H."/>
            <person name="Journot L."/>
            <person name="Du K."/>
            <person name="Schartl M."/>
            <person name="Retaux S."/>
            <person name="Guiguen Y."/>
        </authorList>
    </citation>
    <scope>NUCLEOTIDE SEQUENCE [LARGE SCALE GENOMIC DNA]</scope>
    <source>
        <strain evidence="7">Pach_M1</strain>
        <tissue evidence="7">Testis</tissue>
    </source>
</reference>
<protein>
    <submittedName>
        <fullName evidence="7">Major histocompatibility complex class I-related gene protein-like</fullName>
    </submittedName>
</protein>
<dbReference type="PANTHER" id="PTHR16675:SF237">
    <property type="entry name" value="MHC CLASS I ANTIGEN TRANSCRIPT VARIANT 1-RELATED"/>
    <property type="match status" value="1"/>
</dbReference>
<evidence type="ECO:0000256" key="4">
    <source>
        <dbReference type="SAM" id="SignalP"/>
    </source>
</evidence>
<dbReference type="Proteomes" id="UP000752171">
    <property type="component" value="Unassembled WGS sequence"/>
</dbReference>
<dbReference type="Pfam" id="PF07654">
    <property type="entry name" value="C1-set"/>
    <property type="match status" value="1"/>
</dbReference>
<dbReference type="InterPro" id="IPR037055">
    <property type="entry name" value="MHC_I-like_Ag-recog_sf"/>
</dbReference>
<dbReference type="InterPro" id="IPR036179">
    <property type="entry name" value="Ig-like_dom_sf"/>
</dbReference>
<feature type="signal peptide" evidence="4">
    <location>
        <begin position="1"/>
        <end position="18"/>
    </location>
</feature>
<sequence length="391" mass="45516">MKMKLLFLLFSCVSYTAAEIYIYSVKYTAAVGISGLPEFTATSFLHGKQIDYYDSKDHILLPRKDWAKKILGVPYWEKTTRLRFSESVQLQQELSSVMESSGHTEGMHTFQRMYGCLWDGKTGESDGFDVYGYDGENFLSLDVNSRKFTALTPQAKSIVQEWNRNTTRLEVLQLYYKLECVAWLKTFFPENYNQNEPWSFTLNSELYGIVIPTFNHYLKRSYPAAVMCHVRDLSSSSVRMSWQRNEKDFNDGFVVIGDTLPSGDGTFQKTIYLYVGVEDLMRNQYKCVLEFVSLAGKSILQMSQDTKLQFSYGAQSHHRASHDEDEYDDEDYEEEDYDEEEYDDDDDDVWQHPYFHKSSDRRWKAAALIWGINFILIFFQRGVNVGQTLQG</sequence>
<dbReference type="PRINTS" id="PR01638">
    <property type="entry name" value="MHCCLASSI"/>
</dbReference>
<feature type="chain" id="PRO_5035727909" evidence="4">
    <location>
        <begin position="19"/>
        <end position="391"/>
    </location>
</feature>
<proteinExistence type="inferred from homology"/>
<comment type="similarity">
    <text evidence="2">Belongs to the MHC class I family.</text>
</comment>
<dbReference type="GO" id="GO:0009897">
    <property type="term" value="C:external side of plasma membrane"/>
    <property type="evidence" value="ECO:0007669"/>
    <property type="project" value="TreeGrafter"/>
</dbReference>
<feature type="compositionally biased region" description="Acidic residues" evidence="3">
    <location>
        <begin position="323"/>
        <end position="344"/>
    </location>
</feature>
<dbReference type="EMBL" id="JAICCE010000001">
    <property type="protein sequence ID" value="KAG9282164.1"/>
    <property type="molecule type" value="Genomic_DNA"/>
</dbReference>
<dbReference type="InterPro" id="IPR011161">
    <property type="entry name" value="MHC_I-like_Ag-recog"/>
</dbReference>
<evidence type="ECO:0000313" key="8">
    <source>
        <dbReference type="Proteomes" id="UP000752171"/>
    </source>
</evidence>
<evidence type="ECO:0000256" key="1">
    <source>
        <dbReference type="ARBA" id="ARBA00023180"/>
    </source>
</evidence>
<feature type="domain" description="MHC class I-like antigen recognition-like" evidence="5">
    <location>
        <begin position="34"/>
        <end position="188"/>
    </location>
</feature>
<dbReference type="GO" id="GO:0005615">
    <property type="term" value="C:extracellular space"/>
    <property type="evidence" value="ECO:0007669"/>
    <property type="project" value="TreeGrafter"/>
</dbReference>
<dbReference type="InterPro" id="IPR013783">
    <property type="entry name" value="Ig-like_fold"/>
</dbReference>
<evidence type="ECO:0000313" key="7">
    <source>
        <dbReference type="EMBL" id="KAG9282164.1"/>
    </source>
</evidence>
<keyword evidence="4" id="KW-0732">Signal</keyword>
<evidence type="ECO:0000256" key="2">
    <source>
        <dbReference type="RuleBase" id="RU004439"/>
    </source>
</evidence>
<dbReference type="InterPro" id="IPR050208">
    <property type="entry name" value="MHC_class-I_related"/>
</dbReference>
<evidence type="ECO:0000259" key="6">
    <source>
        <dbReference type="Pfam" id="PF07654"/>
    </source>
</evidence>
<dbReference type="Pfam" id="PF00129">
    <property type="entry name" value="MHC_I"/>
    <property type="match status" value="1"/>
</dbReference>